<evidence type="ECO:0000313" key="2">
    <source>
        <dbReference type="Proteomes" id="UP000053989"/>
    </source>
</evidence>
<evidence type="ECO:0000313" key="1">
    <source>
        <dbReference type="EMBL" id="KIM55911.1"/>
    </source>
</evidence>
<gene>
    <name evidence="1" type="ORF">SCLCIDRAFT_1220736</name>
</gene>
<protein>
    <submittedName>
        <fullName evidence="1">Uncharacterized protein</fullName>
    </submittedName>
</protein>
<dbReference type="AlphaFoldDB" id="A0A0C3DIL5"/>
<sequence length="55" mass="6316">MANIHAVARFPSTAAKDIWSVSTAFRRVKKHMRTKHLRFKRLPGAPVKTVVRECL</sequence>
<organism evidence="1 2">
    <name type="scientific">Scleroderma citrinum Foug A</name>
    <dbReference type="NCBI Taxonomy" id="1036808"/>
    <lineage>
        <taxon>Eukaryota</taxon>
        <taxon>Fungi</taxon>
        <taxon>Dikarya</taxon>
        <taxon>Basidiomycota</taxon>
        <taxon>Agaricomycotina</taxon>
        <taxon>Agaricomycetes</taxon>
        <taxon>Agaricomycetidae</taxon>
        <taxon>Boletales</taxon>
        <taxon>Sclerodermatineae</taxon>
        <taxon>Sclerodermataceae</taxon>
        <taxon>Scleroderma</taxon>
    </lineage>
</organism>
<name>A0A0C3DIL5_9AGAM</name>
<dbReference type="EMBL" id="KN822125">
    <property type="protein sequence ID" value="KIM55911.1"/>
    <property type="molecule type" value="Genomic_DNA"/>
</dbReference>
<accession>A0A0C3DIL5</accession>
<keyword evidence="2" id="KW-1185">Reference proteome</keyword>
<dbReference type="HOGENOM" id="CLU_3033671_0_0_1"/>
<proteinExistence type="predicted"/>
<reference evidence="1 2" key="1">
    <citation type="submission" date="2014-04" db="EMBL/GenBank/DDBJ databases">
        <authorList>
            <consortium name="DOE Joint Genome Institute"/>
            <person name="Kuo A."/>
            <person name="Kohler A."/>
            <person name="Nagy L.G."/>
            <person name="Floudas D."/>
            <person name="Copeland A."/>
            <person name="Barry K.W."/>
            <person name="Cichocki N."/>
            <person name="Veneault-Fourrey C."/>
            <person name="LaButti K."/>
            <person name="Lindquist E.A."/>
            <person name="Lipzen A."/>
            <person name="Lundell T."/>
            <person name="Morin E."/>
            <person name="Murat C."/>
            <person name="Sun H."/>
            <person name="Tunlid A."/>
            <person name="Henrissat B."/>
            <person name="Grigoriev I.V."/>
            <person name="Hibbett D.S."/>
            <person name="Martin F."/>
            <person name="Nordberg H.P."/>
            <person name="Cantor M.N."/>
            <person name="Hua S.X."/>
        </authorList>
    </citation>
    <scope>NUCLEOTIDE SEQUENCE [LARGE SCALE GENOMIC DNA]</scope>
    <source>
        <strain evidence="1 2">Foug A</strain>
    </source>
</reference>
<dbReference type="Proteomes" id="UP000053989">
    <property type="component" value="Unassembled WGS sequence"/>
</dbReference>
<reference evidence="2" key="2">
    <citation type="submission" date="2015-01" db="EMBL/GenBank/DDBJ databases">
        <title>Evolutionary Origins and Diversification of the Mycorrhizal Mutualists.</title>
        <authorList>
            <consortium name="DOE Joint Genome Institute"/>
            <consortium name="Mycorrhizal Genomics Consortium"/>
            <person name="Kohler A."/>
            <person name="Kuo A."/>
            <person name="Nagy L.G."/>
            <person name="Floudas D."/>
            <person name="Copeland A."/>
            <person name="Barry K.W."/>
            <person name="Cichocki N."/>
            <person name="Veneault-Fourrey C."/>
            <person name="LaButti K."/>
            <person name="Lindquist E.A."/>
            <person name="Lipzen A."/>
            <person name="Lundell T."/>
            <person name="Morin E."/>
            <person name="Murat C."/>
            <person name="Riley R."/>
            <person name="Ohm R."/>
            <person name="Sun H."/>
            <person name="Tunlid A."/>
            <person name="Henrissat B."/>
            <person name="Grigoriev I.V."/>
            <person name="Hibbett D.S."/>
            <person name="Martin F."/>
        </authorList>
    </citation>
    <scope>NUCLEOTIDE SEQUENCE [LARGE SCALE GENOMIC DNA]</scope>
    <source>
        <strain evidence="2">Foug A</strain>
    </source>
</reference>
<dbReference type="InParanoid" id="A0A0C3DIL5"/>